<dbReference type="AlphaFoldDB" id="A0A197KAL8"/>
<dbReference type="OrthoDB" id="526653at2759"/>
<protein>
    <recommendedName>
        <fullName evidence="3 8">Mediator of RNA polymerase II transcription subunit 21</fullName>
    </recommendedName>
</protein>
<dbReference type="STRING" id="1314771.A0A197KAL8"/>
<evidence type="ECO:0000256" key="3">
    <source>
        <dbReference type="ARBA" id="ARBA00019691"/>
    </source>
</evidence>
<dbReference type="GO" id="GO:0016592">
    <property type="term" value="C:mediator complex"/>
    <property type="evidence" value="ECO:0007669"/>
    <property type="project" value="UniProtKB-UniRule"/>
</dbReference>
<dbReference type="SUPFAM" id="SSF140718">
    <property type="entry name" value="Mediator hinge subcomplex-like"/>
    <property type="match status" value="1"/>
</dbReference>
<evidence type="ECO:0000313" key="11">
    <source>
        <dbReference type="Proteomes" id="UP000078512"/>
    </source>
</evidence>
<keyword evidence="6 8" id="KW-0804">Transcription</keyword>
<proteinExistence type="inferred from homology"/>
<accession>A0A197KAL8</accession>
<evidence type="ECO:0000256" key="7">
    <source>
        <dbReference type="ARBA" id="ARBA00023242"/>
    </source>
</evidence>
<dbReference type="GO" id="GO:0006357">
    <property type="term" value="P:regulation of transcription by RNA polymerase II"/>
    <property type="evidence" value="ECO:0007669"/>
    <property type="project" value="TreeGrafter"/>
</dbReference>
<dbReference type="PANTHER" id="PTHR13381">
    <property type="entry name" value="RNA POLYMERASE II HOLOENZYME COMPONENT SRB7"/>
    <property type="match status" value="1"/>
</dbReference>
<evidence type="ECO:0000256" key="8">
    <source>
        <dbReference type="RuleBase" id="RU366036"/>
    </source>
</evidence>
<dbReference type="PANTHER" id="PTHR13381:SF0">
    <property type="entry name" value="MEDIATOR OF RNA POLYMERASE II TRANSCRIPTION SUBUNIT 21"/>
    <property type="match status" value="1"/>
</dbReference>
<comment type="similarity">
    <text evidence="2 8">Belongs to the Mediator complex subunit 21 family.</text>
</comment>
<evidence type="ECO:0000256" key="1">
    <source>
        <dbReference type="ARBA" id="ARBA00004123"/>
    </source>
</evidence>
<dbReference type="InterPro" id="IPR021384">
    <property type="entry name" value="Mediator_Med21"/>
</dbReference>
<dbReference type="Pfam" id="PF11221">
    <property type="entry name" value="Med21"/>
    <property type="match status" value="1"/>
</dbReference>
<dbReference type="EMBL" id="KV442016">
    <property type="protein sequence ID" value="OAQ34747.1"/>
    <property type="molecule type" value="Genomic_DNA"/>
</dbReference>
<evidence type="ECO:0000256" key="9">
    <source>
        <dbReference type="SAM" id="Coils"/>
    </source>
</evidence>
<evidence type="ECO:0000313" key="10">
    <source>
        <dbReference type="EMBL" id="OAQ34747.1"/>
    </source>
</evidence>
<keyword evidence="5 8" id="KW-0010">Activator</keyword>
<evidence type="ECO:0000256" key="4">
    <source>
        <dbReference type="ARBA" id="ARBA00023015"/>
    </source>
</evidence>
<evidence type="ECO:0000256" key="2">
    <source>
        <dbReference type="ARBA" id="ARBA00005770"/>
    </source>
</evidence>
<reference evidence="10 11" key="1">
    <citation type="submission" date="2016-05" db="EMBL/GenBank/DDBJ databases">
        <title>Genome sequencing reveals origins of a unique bacterial endosymbiosis in the earliest lineages of terrestrial Fungi.</title>
        <authorList>
            <consortium name="DOE Joint Genome Institute"/>
            <person name="Uehling J."/>
            <person name="Gryganskyi A."/>
            <person name="Hameed K."/>
            <person name="Tschaplinski T."/>
            <person name="Misztal P."/>
            <person name="Wu S."/>
            <person name="Desiro A."/>
            <person name="Vande Pol N."/>
            <person name="Du Z.-Y."/>
            <person name="Zienkiewicz A."/>
            <person name="Zienkiewicz K."/>
            <person name="Morin E."/>
            <person name="Tisserant E."/>
            <person name="Splivallo R."/>
            <person name="Hainaut M."/>
            <person name="Henrissat B."/>
            <person name="Ohm R."/>
            <person name="Kuo A."/>
            <person name="Yan J."/>
            <person name="Lipzen A."/>
            <person name="Nolan M."/>
            <person name="Labutti K."/>
            <person name="Barry K."/>
            <person name="Goldstein A."/>
            <person name="Labbe J."/>
            <person name="Schadt C."/>
            <person name="Tuskan G."/>
            <person name="Grigoriev I."/>
            <person name="Martin F."/>
            <person name="Vilgalys R."/>
            <person name="Bonito G."/>
        </authorList>
    </citation>
    <scope>NUCLEOTIDE SEQUENCE [LARGE SCALE GENOMIC DNA]</scope>
    <source>
        <strain evidence="10 11">AG-77</strain>
    </source>
</reference>
<keyword evidence="7 8" id="KW-0539">Nucleus</keyword>
<organism evidence="10 11">
    <name type="scientific">Linnemannia elongata AG-77</name>
    <dbReference type="NCBI Taxonomy" id="1314771"/>
    <lineage>
        <taxon>Eukaryota</taxon>
        <taxon>Fungi</taxon>
        <taxon>Fungi incertae sedis</taxon>
        <taxon>Mucoromycota</taxon>
        <taxon>Mortierellomycotina</taxon>
        <taxon>Mortierellomycetes</taxon>
        <taxon>Mortierellales</taxon>
        <taxon>Mortierellaceae</taxon>
        <taxon>Linnemannia</taxon>
    </lineage>
</organism>
<dbReference type="Proteomes" id="UP000078512">
    <property type="component" value="Unassembled WGS sequence"/>
</dbReference>
<feature type="coiled-coil region" evidence="9">
    <location>
        <begin position="56"/>
        <end position="111"/>
    </location>
</feature>
<comment type="function">
    <text evidence="8">Component of the Mediator complex, a coactivator involved in the regulated transcription of nearly all RNA polymerase II-dependent genes. Mediator functions as a bridge to convey information from gene-specific regulatory proteins to the basal RNA polymerase II transcription machinery. Mediator is recruited to promoters by direct interactions with regulatory proteins and serves as a scaffold for the assembly of a functional preinitiation complex with RNA polymerase II and the general transcription factors.</text>
</comment>
<name>A0A197KAL8_9FUNG</name>
<sequence length="134" mass="14885">MDRLTQLQDAIDKMALLFVSSLDHLTKNAPLVPLHPNVPVVSTDHGMPHDQVQNSAQELALDISRQAKELEALIDNLPGISQTPEAQIHDLENLAQQNADATVEYELAVKEAKELLQDVTYALRRIAEDQSIRS</sequence>
<dbReference type="InterPro" id="IPR037212">
    <property type="entry name" value="Med7/Med21-like"/>
</dbReference>
<evidence type="ECO:0000256" key="5">
    <source>
        <dbReference type="ARBA" id="ARBA00023159"/>
    </source>
</evidence>
<dbReference type="Gene3D" id="6.10.280.10">
    <property type="entry name" value="Mediator complex, subunit Med21"/>
    <property type="match status" value="1"/>
</dbReference>
<gene>
    <name evidence="10" type="ORF">K457DRAFT_28125</name>
</gene>
<evidence type="ECO:0000256" key="6">
    <source>
        <dbReference type="ARBA" id="ARBA00023163"/>
    </source>
</evidence>
<keyword evidence="11" id="KW-1185">Reference proteome</keyword>
<dbReference type="GO" id="GO:0003712">
    <property type="term" value="F:transcription coregulator activity"/>
    <property type="evidence" value="ECO:0007669"/>
    <property type="project" value="TreeGrafter"/>
</dbReference>
<comment type="subcellular location">
    <subcellularLocation>
        <location evidence="1 8">Nucleus</location>
    </subcellularLocation>
</comment>
<comment type="subunit">
    <text evidence="8">Component of the Mediator complex.</text>
</comment>
<keyword evidence="9" id="KW-0175">Coiled coil</keyword>
<keyword evidence="4 8" id="KW-0805">Transcription regulation</keyword>